<feature type="transmembrane region" description="Helical" evidence="1">
    <location>
        <begin position="199"/>
        <end position="221"/>
    </location>
</feature>
<name>A0A813D7H6_POLGL</name>
<protein>
    <submittedName>
        <fullName evidence="2">Uncharacterized protein</fullName>
    </submittedName>
</protein>
<feature type="transmembrane region" description="Helical" evidence="1">
    <location>
        <begin position="175"/>
        <end position="192"/>
    </location>
</feature>
<accession>A0A813D7H6</accession>
<dbReference type="Proteomes" id="UP000654075">
    <property type="component" value="Unassembled WGS sequence"/>
</dbReference>
<evidence type="ECO:0000313" key="3">
    <source>
        <dbReference type="Proteomes" id="UP000654075"/>
    </source>
</evidence>
<evidence type="ECO:0000256" key="1">
    <source>
        <dbReference type="SAM" id="Phobius"/>
    </source>
</evidence>
<organism evidence="2 3">
    <name type="scientific">Polarella glacialis</name>
    <name type="common">Dinoflagellate</name>
    <dbReference type="NCBI Taxonomy" id="89957"/>
    <lineage>
        <taxon>Eukaryota</taxon>
        <taxon>Sar</taxon>
        <taxon>Alveolata</taxon>
        <taxon>Dinophyceae</taxon>
        <taxon>Suessiales</taxon>
        <taxon>Suessiaceae</taxon>
        <taxon>Polarella</taxon>
    </lineage>
</organism>
<feature type="transmembrane region" description="Helical" evidence="1">
    <location>
        <begin position="236"/>
        <end position="254"/>
    </location>
</feature>
<feature type="transmembrane region" description="Helical" evidence="1">
    <location>
        <begin position="6"/>
        <end position="27"/>
    </location>
</feature>
<sequence>MAAFTVLSASLLTCMVLLIVVNVLFAIKDVRPYLSKIRLPATHGLTVFFSACNLCAKPRKAFSDQDDRCSFAEALIRQKLDERHFELMSRSLLAISVGLGIWVAFVFLRTIKGSPRFMATTHDVFLTMAYALILLGIRCKTLLHSKWAQTALYSGMWCAVIGFFIPSFFDEEYFIWTYVVICTIRTTLNGLINSVKVVVFWNVAFSLAVIACTDFAIPALISACPLQKNGPQFPKVSRWELVVCVLNICGIWWTSHARY</sequence>
<keyword evidence="3" id="KW-1185">Reference proteome</keyword>
<comment type="caution">
    <text evidence="2">The sequence shown here is derived from an EMBL/GenBank/DDBJ whole genome shotgun (WGS) entry which is preliminary data.</text>
</comment>
<feature type="transmembrane region" description="Helical" evidence="1">
    <location>
        <begin position="151"/>
        <end position="169"/>
    </location>
</feature>
<gene>
    <name evidence="2" type="ORF">PGLA1383_LOCUS2821</name>
</gene>
<reference evidence="2" key="1">
    <citation type="submission" date="2021-02" db="EMBL/GenBank/DDBJ databases">
        <authorList>
            <person name="Dougan E. K."/>
            <person name="Rhodes N."/>
            <person name="Thang M."/>
            <person name="Chan C."/>
        </authorList>
    </citation>
    <scope>NUCLEOTIDE SEQUENCE</scope>
</reference>
<keyword evidence="1" id="KW-1133">Transmembrane helix</keyword>
<keyword evidence="1" id="KW-0472">Membrane</keyword>
<feature type="transmembrane region" description="Helical" evidence="1">
    <location>
        <begin position="92"/>
        <end position="111"/>
    </location>
</feature>
<dbReference type="AlphaFoldDB" id="A0A813D7H6"/>
<proteinExistence type="predicted"/>
<keyword evidence="1" id="KW-0812">Transmembrane</keyword>
<dbReference type="EMBL" id="CAJNNV010000916">
    <property type="protein sequence ID" value="CAE8583872.1"/>
    <property type="molecule type" value="Genomic_DNA"/>
</dbReference>
<feature type="transmembrane region" description="Helical" evidence="1">
    <location>
        <begin position="117"/>
        <end position="139"/>
    </location>
</feature>
<evidence type="ECO:0000313" key="2">
    <source>
        <dbReference type="EMBL" id="CAE8583872.1"/>
    </source>
</evidence>